<evidence type="ECO:0000256" key="1">
    <source>
        <dbReference type="SAM" id="Coils"/>
    </source>
</evidence>
<dbReference type="Gene3D" id="1.20.5.340">
    <property type="match status" value="1"/>
</dbReference>
<feature type="coiled-coil region" evidence="1">
    <location>
        <begin position="45"/>
        <end position="156"/>
    </location>
</feature>
<name>A0A7H1KNR0_9EURY</name>
<protein>
    <submittedName>
        <fullName evidence="2">Chromosome partition protein Smc</fullName>
    </submittedName>
</protein>
<sequence length="164" mass="18615">MNRNVSFSLLGLIMLLCIGVAASSVYYQYTYSGLQSKYITANDSLQKTMSDYQEKERILDAALQNLSISEAREEVLGEKYEVVETEKERLQTDLAQANKAIEALEKTKKSLERENKNLKSEIDSMGFEIADLESDIEDLEQSIDNLIDQIYNIDINATPCETRP</sequence>
<dbReference type="SUPFAM" id="SSF57997">
    <property type="entry name" value="Tropomyosin"/>
    <property type="match status" value="1"/>
</dbReference>
<gene>
    <name evidence="2" type="primary">smc</name>
    <name evidence="2" type="ORF">HCAOCCDF_00022</name>
</gene>
<accession>A0A7H1KNR0</accession>
<organism evidence="2">
    <name type="scientific">uncultured Methanosarcinales archaeon</name>
    <dbReference type="NCBI Taxonomy" id="183757"/>
    <lineage>
        <taxon>Archaea</taxon>
        <taxon>Methanobacteriati</taxon>
        <taxon>Methanobacteriota</taxon>
        <taxon>Stenosarchaea group</taxon>
        <taxon>Methanomicrobia</taxon>
        <taxon>Methanosarcinales</taxon>
        <taxon>environmental samples</taxon>
    </lineage>
</organism>
<keyword evidence="1" id="KW-0175">Coiled coil</keyword>
<evidence type="ECO:0000313" key="2">
    <source>
        <dbReference type="EMBL" id="QNT35574.1"/>
    </source>
</evidence>
<reference evidence="2" key="1">
    <citation type="submission" date="2020-07" db="EMBL/GenBank/DDBJ databases">
        <title>Unique genomic features of the anaerobic methanotrophic archaea.</title>
        <authorList>
            <person name="Chadwick G.L."/>
            <person name="Skennerton C.T."/>
            <person name="Laso-Perez R."/>
            <person name="Leu A.O."/>
            <person name="Speth D.R."/>
            <person name="Yu H."/>
            <person name="Morgan-Lang C."/>
            <person name="Hatzenpichler R."/>
            <person name="Goudeau D."/>
            <person name="Malmstrom R."/>
            <person name="Brazelton W.J."/>
            <person name="Woyke T."/>
            <person name="Hallam S.J."/>
            <person name="Tyson G.W."/>
            <person name="Wegener G."/>
            <person name="Boetius A."/>
            <person name="Orphan V."/>
        </authorList>
    </citation>
    <scope>NUCLEOTIDE SEQUENCE</scope>
</reference>
<proteinExistence type="predicted"/>
<dbReference type="AlphaFoldDB" id="A0A7H1KNR0"/>
<dbReference type="EMBL" id="MT776526">
    <property type="protein sequence ID" value="QNT35574.1"/>
    <property type="molecule type" value="Genomic_DNA"/>
</dbReference>